<keyword evidence="2" id="KW-1185">Reference proteome</keyword>
<dbReference type="Proteomes" id="UP001497382">
    <property type="component" value="Unassembled WGS sequence"/>
</dbReference>
<evidence type="ECO:0000313" key="1">
    <source>
        <dbReference type="EMBL" id="CAL1287504.1"/>
    </source>
</evidence>
<comment type="caution">
    <text evidence="1">The sequence shown here is derived from an EMBL/GenBank/DDBJ whole genome shotgun (WGS) entry which is preliminary data.</text>
</comment>
<dbReference type="EMBL" id="CAXIEN010000218">
    <property type="protein sequence ID" value="CAL1287504.1"/>
    <property type="molecule type" value="Genomic_DNA"/>
</dbReference>
<dbReference type="AlphaFoldDB" id="A0AAV2AW09"/>
<sequence length="209" mass="24179">MNEAMDEHFWINPLQLDRDGTGDTTDNPPPGLEVTDPREIVDNFFSDAQIAFGQLEDLKTHMAEVHYPALNPPSLEIHKMEFLNVLENFLTRNQDPLKDILHYLQKFGVSLFQVIQEAKEEDASSEYFEKLLETRDKMVQLISDIQLALAASQKSPPEDITYEMLPPHMKRNKRSPLVKGIRDYMVIRDYSNFLQDILNQRNVLLAAYS</sequence>
<gene>
    <name evidence="1" type="ORF">LARSCL_LOCUS14863</name>
</gene>
<organism evidence="1 2">
    <name type="scientific">Larinioides sclopetarius</name>
    <dbReference type="NCBI Taxonomy" id="280406"/>
    <lineage>
        <taxon>Eukaryota</taxon>
        <taxon>Metazoa</taxon>
        <taxon>Ecdysozoa</taxon>
        <taxon>Arthropoda</taxon>
        <taxon>Chelicerata</taxon>
        <taxon>Arachnida</taxon>
        <taxon>Araneae</taxon>
        <taxon>Araneomorphae</taxon>
        <taxon>Entelegynae</taxon>
        <taxon>Araneoidea</taxon>
        <taxon>Araneidae</taxon>
        <taxon>Larinioides</taxon>
    </lineage>
</organism>
<protein>
    <submittedName>
        <fullName evidence="1">Uncharacterized protein</fullName>
    </submittedName>
</protein>
<proteinExistence type="predicted"/>
<accession>A0AAV2AW09</accession>
<evidence type="ECO:0000313" key="2">
    <source>
        <dbReference type="Proteomes" id="UP001497382"/>
    </source>
</evidence>
<name>A0AAV2AW09_9ARAC</name>
<reference evidence="1 2" key="1">
    <citation type="submission" date="2024-04" db="EMBL/GenBank/DDBJ databases">
        <authorList>
            <person name="Rising A."/>
            <person name="Reimegard J."/>
            <person name="Sonavane S."/>
            <person name="Akerstrom W."/>
            <person name="Nylinder S."/>
            <person name="Hedman E."/>
            <person name="Kallberg Y."/>
        </authorList>
    </citation>
    <scope>NUCLEOTIDE SEQUENCE [LARGE SCALE GENOMIC DNA]</scope>
</reference>